<evidence type="ECO:0000256" key="1">
    <source>
        <dbReference type="ARBA" id="ARBA00004141"/>
    </source>
</evidence>
<dbReference type="GO" id="GO:0016020">
    <property type="term" value="C:membrane"/>
    <property type="evidence" value="ECO:0007669"/>
    <property type="project" value="UniProtKB-SubCell"/>
</dbReference>
<evidence type="ECO:0000256" key="4">
    <source>
        <dbReference type="ARBA" id="ARBA00023136"/>
    </source>
</evidence>
<feature type="domain" description="Rhodopsin" evidence="8">
    <location>
        <begin position="135"/>
        <end position="262"/>
    </location>
</feature>
<keyword evidence="4 7" id="KW-0472">Membrane</keyword>
<keyword evidence="2 7" id="KW-0812">Transmembrane</keyword>
<evidence type="ECO:0000256" key="2">
    <source>
        <dbReference type="ARBA" id="ARBA00022692"/>
    </source>
</evidence>
<evidence type="ECO:0000313" key="10">
    <source>
        <dbReference type="Proteomes" id="UP000800096"/>
    </source>
</evidence>
<reference evidence="9" key="1">
    <citation type="journal article" date="2020" name="Stud. Mycol.">
        <title>101 Dothideomycetes genomes: a test case for predicting lifestyles and emergence of pathogens.</title>
        <authorList>
            <person name="Haridas S."/>
            <person name="Albert R."/>
            <person name="Binder M."/>
            <person name="Bloem J."/>
            <person name="Labutti K."/>
            <person name="Salamov A."/>
            <person name="Andreopoulos B."/>
            <person name="Baker S."/>
            <person name="Barry K."/>
            <person name="Bills G."/>
            <person name="Bluhm B."/>
            <person name="Cannon C."/>
            <person name="Castanera R."/>
            <person name="Culley D."/>
            <person name="Daum C."/>
            <person name="Ezra D."/>
            <person name="Gonzalez J."/>
            <person name="Henrissat B."/>
            <person name="Kuo A."/>
            <person name="Liang C."/>
            <person name="Lipzen A."/>
            <person name="Lutzoni F."/>
            <person name="Magnuson J."/>
            <person name="Mondo S."/>
            <person name="Nolan M."/>
            <person name="Ohm R."/>
            <person name="Pangilinan J."/>
            <person name="Park H.-J."/>
            <person name="Ramirez L."/>
            <person name="Alfaro M."/>
            <person name="Sun H."/>
            <person name="Tritt A."/>
            <person name="Yoshinaga Y."/>
            <person name="Zwiers L.-H."/>
            <person name="Turgeon B."/>
            <person name="Goodwin S."/>
            <person name="Spatafora J."/>
            <person name="Crous P."/>
            <person name="Grigoriev I."/>
        </authorList>
    </citation>
    <scope>NUCLEOTIDE SEQUENCE</scope>
    <source>
        <strain evidence="9">HMLAC05119</strain>
    </source>
</reference>
<keyword evidence="3 7" id="KW-1133">Transmembrane helix</keyword>
<comment type="subcellular location">
    <subcellularLocation>
        <location evidence="1">Membrane</location>
        <topology evidence="1">Multi-pass membrane protein</topology>
    </subcellularLocation>
</comment>
<dbReference type="OrthoDB" id="408702at2759"/>
<dbReference type="PANTHER" id="PTHR33048">
    <property type="entry name" value="PTH11-LIKE INTEGRAL MEMBRANE PROTEIN (AFU_ORTHOLOGUE AFUA_5G11245)"/>
    <property type="match status" value="1"/>
</dbReference>
<accession>A0A6A5QBD6</accession>
<dbReference type="AlphaFoldDB" id="A0A6A5QBD6"/>
<sequence length="375" mass="42024">MFLIVPASGCGLHNTISICNNNKLAQKLEGCILANCTREDTPGLIKSQPNICSFSQESRRTEIIMYTSIVYGIAFILVVFSLAGKLIAKQLYLDDWIFIATVVLLALPVGCVLAVNDIGFGEHLWNLKDGEFLVIFRLKIFSCMPLSALWNRNQPGKCLNIQALAKVNCASVIIQDVMLLVLQLVFIRSLQIKRYCKIAVGLMFSIGTFGCIAAIIRLRTLLGFKTSIDPIWDYVPPTIWTELELLDGFACVSLPSIRILLATILPKEFNELLLLDRQSSRDENNPSLERTQQREWKKPSSWISSTTKSSLWSPLIDYSDCNVAVIRPPFLDKRLDLGHEQRQLSKVAKPSNTATRHSSRSHSSRQSQITALPPM</sequence>
<feature type="transmembrane region" description="Helical" evidence="7">
    <location>
        <begin position="198"/>
        <end position="218"/>
    </location>
</feature>
<protein>
    <recommendedName>
        <fullName evidence="8">Rhodopsin domain-containing protein</fullName>
    </recommendedName>
</protein>
<dbReference type="EMBL" id="ML979139">
    <property type="protein sequence ID" value="KAF1912845.1"/>
    <property type="molecule type" value="Genomic_DNA"/>
</dbReference>
<evidence type="ECO:0000256" key="7">
    <source>
        <dbReference type="SAM" id="Phobius"/>
    </source>
</evidence>
<dbReference type="Pfam" id="PF20684">
    <property type="entry name" value="Fung_rhodopsin"/>
    <property type="match status" value="1"/>
</dbReference>
<dbReference type="InterPro" id="IPR052337">
    <property type="entry name" value="SAT4-like"/>
</dbReference>
<evidence type="ECO:0000256" key="3">
    <source>
        <dbReference type="ARBA" id="ARBA00022989"/>
    </source>
</evidence>
<proteinExistence type="inferred from homology"/>
<comment type="similarity">
    <text evidence="5">Belongs to the SAT4 family.</text>
</comment>
<feature type="transmembrane region" description="Helical" evidence="7">
    <location>
        <begin position="132"/>
        <end position="151"/>
    </location>
</feature>
<evidence type="ECO:0000256" key="6">
    <source>
        <dbReference type="SAM" id="MobiDB-lite"/>
    </source>
</evidence>
<feature type="transmembrane region" description="Helical" evidence="7">
    <location>
        <begin position="63"/>
        <end position="84"/>
    </location>
</feature>
<evidence type="ECO:0000313" key="9">
    <source>
        <dbReference type="EMBL" id="KAF1912845.1"/>
    </source>
</evidence>
<gene>
    <name evidence="9" type="ORF">BDU57DRAFT_589671</name>
</gene>
<dbReference type="Proteomes" id="UP000800096">
    <property type="component" value="Unassembled WGS sequence"/>
</dbReference>
<dbReference type="InterPro" id="IPR049326">
    <property type="entry name" value="Rhodopsin_dom_fungi"/>
</dbReference>
<feature type="transmembrane region" description="Helical" evidence="7">
    <location>
        <begin position="96"/>
        <end position="120"/>
    </location>
</feature>
<evidence type="ECO:0000259" key="8">
    <source>
        <dbReference type="Pfam" id="PF20684"/>
    </source>
</evidence>
<feature type="region of interest" description="Disordered" evidence="6">
    <location>
        <begin position="342"/>
        <end position="375"/>
    </location>
</feature>
<dbReference type="PANTHER" id="PTHR33048:SF131">
    <property type="entry name" value="INTEGRAL MEMBRANE PROTEIN"/>
    <property type="match status" value="1"/>
</dbReference>
<keyword evidence="10" id="KW-1185">Reference proteome</keyword>
<organism evidence="9 10">
    <name type="scientific">Ampelomyces quisqualis</name>
    <name type="common">Powdery mildew agent</name>
    <dbReference type="NCBI Taxonomy" id="50730"/>
    <lineage>
        <taxon>Eukaryota</taxon>
        <taxon>Fungi</taxon>
        <taxon>Dikarya</taxon>
        <taxon>Ascomycota</taxon>
        <taxon>Pezizomycotina</taxon>
        <taxon>Dothideomycetes</taxon>
        <taxon>Pleosporomycetidae</taxon>
        <taxon>Pleosporales</taxon>
        <taxon>Pleosporineae</taxon>
        <taxon>Phaeosphaeriaceae</taxon>
        <taxon>Ampelomyces</taxon>
    </lineage>
</organism>
<evidence type="ECO:0000256" key="5">
    <source>
        <dbReference type="ARBA" id="ARBA00038359"/>
    </source>
</evidence>
<name>A0A6A5QBD6_AMPQU</name>